<feature type="compositionally biased region" description="Polar residues" evidence="1">
    <location>
        <begin position="22"/>
        <end position="36"/>
    </location>
</feature>
<reference evidence="2 3" key="1">
    <citation type="submission" date="2018-02" db="EMBL/GenBank/DDBJ databases">
        <authorList>
            <person name="Cohen D.B."/>
            <person name="Kent A.D."/>
        </authorList>
    </citation>
    <scope>NUCLEOTIDE SEQUENCE [LARGE SCALE GENOMIC DNA]</scope>
    <source>
        <strain evidence="2">1</strain>
    </source>
</reference>
<feature type="region of interest" description="Disordered" evidence="1">
    <location>
        <begin position="1"/>
        <end position="36"/>
    </location>
</feature>
<accession>A0A2N9JEI5</accession>
<dbReference type="AlphaFoldDB" id="A0A2N9JEI5"/>
<evidence type="ECO:0000313" key="3">
    <source>
        <dbReference type="Proteomes" id="UP000238164"/>
    </source>
</evidence>
<name>A0A2N9JEI5_9ACTN</name>
<evidence type="ECO:0000256" key="1">
    <source>
        <dbReference type="SAM" id="MobiDB-lite"/>
    </source>
</evidence>
<protein>
    <submittedName>
        <fullName evidence="2">Uncharacterized protein</fullName>
    </submittedName>
</protein>
<dbReference type="EMBL" id="LT985188">
    <property type="protein sequence ID" value="SPD85928.1"/>
    <property type="molecule type" value="Genomic_DNA"/>
</dbReference>
<organism evidence="2 3">
    <name type="scientific">Micropruina glycogenica</name>
    <dbReference type="NCBI Taxonomy" id="75385"/>
    <lineage>
        <taxon>Bacteria</taxon>
        <taxon>Bacillati</taxon>
        <taxon>Actinomycetota</taxon>
        <taxon>Actinomycetes</taxon>
        <taxon>Propionibacteriales</taxon>
        <taxon>Nocardioidaceae</taxon>
        <taxon>Micropruina</taxon>
    </lineage>
</organism>
<feature type="compositionally biased region" description="Polar residues" evidence="1">
    <location>
        <begin position="1"/>
        <end position="10"/>
    </location>
</feature>
<gene>
    <name evidence="2" type="ORF">MPLG2_0892</name>
</gene>
<evidence type="ECO:0000313" key="2">
    <source>
        <dbReference type="EMBL" id="SPD85928.1"/>
    </source>
</evidence>
<dbReference type="Proteomes" id="UP000238164">
    <property type="component" value="Chromosome 1"/>
</dbReference>
<proteinExistence type="predicted"/>
<dbReference type="KEGG" id="mgg:MPLG2_0892"/>
<sequence length="60" mass="6541">MHTGTDTPQARSPEHSMPNAHSIAQTTPNIHKRQASWTGQRTLVIAVAESFVYGTTGRPI</sequence>
<keyword evidence="3" id="KW-1185">Reference proteome</keyword>